<name>A0A438DSB9_VITVI</name>
<protein>
    <submittedName>
        <fullName evidence="2">Uncharacterized protein</fullName>
    </submittedName>
</protein>
<sequence length="87" mass="9577">MGSRDKDQTAPHQPLLSSLVIRPSDSSGGGTGGSDYEPGELRREAPHYSRSDRFSDGPGLSRSLFLFPFGYALCLNRELLLKLHPLF</sequence>
<organism evidence="2 3">
    <name type="scientific">Vitis vinifera</name>
    <name type="common">Grape</name>
    <dbReference type="NCBI Taxonomy" id="29760"/>
    <lineage>
        <taxon>Eukaryota</taxon>
        <taxon>Viridiplantae</taxon>
        <taxon>Streptophyta</taxon>
        <taxon>Embryophyta</taxon>
        <taxon>Tracheophyta</taxon>
        <taxon>Spermatophyta</taxon>
        <taxon>Magnoliopsida</taxon>
        <taxon>eudicotyledons</taxon>
        <taxon>Gunneridae</taxon>
        <taxon>Pentapetalae</taxon>
        <taxon>rosids</taxon>
        <taxon>Vitales</taxon>
        <taxon>Vitaceae</taxon>
        <taxon>Viteae</taxon>
        <taxon>Vitis</taxon>
    </lineage>
</organism>
<evidence type="ECO:0000313" key="2">
    <source>
        <dbReference type="EMBL" id="RVW38364.1"/>
    </source>
</evidence>
<proteinExistence type="predicted"/>
<dbReference type="EMBL" id="QGNW01001508">
    <property type="protein sequence ID" value="RVW38364.1"/>
    <property type="molecule type" value="Genomic_DNA"/>
</dbReference>
<dbReference type="AlphaFoldDB" id="A0A438DSB9"/>
<feature type="region of interest" description="Disordered" evidence="1">
    <location>
        <begin position="1"/>
        <end position="58"/>
    </location>
</feature>
<comment type="caution">
    <text evidence="2">The sequence shown here is derived from an EMBL/GenBank/DDBJ whole genome shotgun (WGS) entry which is preliminary data.</text>
</comment>
<reference evidence="2 3" key="1">
    <citation type="journal article" date="2018" name="PLoS Genet.">
        <title>Population sequencing reveals clonal diversity and ancestral inbreeding in the grapevine cultivar Chardonnay.</title>
        <authorList>
            <person name="Roach M.J."/>
            <person name="Johnson D.L."/>
            <person name="Bohlmann J."/>
            <person name="van Vuuren H.J."/>
            <person name="Jones S.J."/>
            <person name="Pretorius I.S."/>
            <person name="Schmidt S.A."/>
            <person name="Borneman A.R."/>
        </authorList>
    </citation>
    <scope>NUCLEOTIDE SEQUENCE [LARGE SCALE GENOMIC DNA]</scope>
    <source>
        <strain evidence="3">cv. Chardonnay</strain>
        <tissue evidence="2">Leaf</tissue>
    </source>
</reference>
<dbReference type="Proteomes" id="UP000288805">
    <property type="component" value="Unassembled WGS sequence"/>
</dbReference>
<evidence type="ECO:0000256" key="1">
    <source>
        <dbReference type="SAM" id="MobiDB-lite"/>
    </source>
</evidence>
<evidence type="ECO:0000313" key="3">
    <source>
        <dbReference type="Proteomes" id="UP000288805"/>
    </source>
</evidence>
<gene>
    <name evidence="2" type="ORF">CK203_071138</name>
</gene>
<feature type="compositionally biased region" description="Basic and acidic residues" evidence="1">
    <location>
        <begin position="39"/>
        <end position="55"/>
    </location>
</feature>
<accession>A0A438DSB9</accession>